<reference evidence="1 2" key="1">
    <citation type="submission" date="2020-02" db="EMBL/GenBank/DDBJ databases">
        <title>Whole Genome Shotgun Sequence of Streptomyces sp. strain CWH03.</title>
        <authorList>
            <person name="Dohra H."/>
            <person name="Kodani S."/>
            <person name="Yamamura H."/>
        </authorList>
    </citation>
    <scope>NUCLEOTIDE SEQUENCE [LARGE SCALE GENOMIC DNA]</scope>
    <source>
        <strain evidence="1 2">CWH03</strain>
    </source>
</reference>
<protein>
    <submittedName>
        <fullName evidence="1">Uncharacterized protein</fullName>
    </submittedName>
</protein>
<name>A0A6A0AY30_9ACTN</name>
<sequence length="63" mass="6721">MAAAGTCGVQGPPLNADLTTTLLEGLRGRFATEGLPPLVRRDEDPLDYIELESYDAESAAEDQ</sequence>
<evidence type="ECO:0000313" key="2">
    <source>
        <dbReference type="Proteomes" id="UP000484988"/>
    </source>
</evidence>
<dbReference type="Proteomes" id="UP000484988">
    <property type="component" value="Unassembled WGS sequence"/>
</dbReference>
<comment type="caution">
    <text evidence="1">The sequence shown here is derived from an EMBL/GenBank/DDBJ whole genome shotgun (WGS) entry which is preliminary data.</text>
</comment>
<dbReference type="RefSeq" id="WP_173265532.1">
    <property type="nucleotide sequence ID" value="NZ_BLLG01000012.1"/>
</dbReference>
<keyword evidence="2" id="KW-1185">Reference proteome</keyword>
<gene>
    <name evidence="1" type="ORF">SCWH03_40460</name>
</gene>
<evidence type="ECO:0000313" key="1">
    <source>
        <dbReference type="EMBL" id="GFH37806.1"/>
    </source>
</evidence>
<organism evidence="1 2">
    <name type="scientific">Streptomyces pacificus</name>
    <dbReference type="NCBI Taxonomy" id="2705029"/>
    <lineage>
        <taxon>Bacteria</taxon>
        <taxon>Bacillati</taxon>
        <taxon>Actinomycetota</taxon>
        <taxon>Actinomycetes</taxon>
        <taxon>Kitasatosporales</taxon>
        <taxon>Streptomycetaceae</taxon>
        <taxon>Streptomyces</taxon>
    </lineage>
</organism>
<dbReference type="AlphaFoldDB" id="A0A6A0AY30"/>
<dbReference type="EMBL" id="BLLG01000012">
    <property type="protein sequence ID" value="GFH37806.1"/>
    <property type="molecule type" value="Genomic_DNA"/>
</dbReference>
<accession>A0A6A0AY30</accession>
<proteinExistence type="predicted"/>